<dbReference type="AlphaFoldDB" id="A0A833WI89"/>
<sequence>MVLSDVADNYETQVALDGMVGCSLFCECKLAPNTAAQHRSALHRVAGVIPSYYSNLNAFAFMGKGDKCALYGGDSEDDVAKARMVLYAAFNTIGLEFDMESLQPLSMLEALRFHLMGLFELLEVNLRMTHQL</sequence>
<name>A0A833WI89_PHYIN</name>
<protein>
    <submittedName>
        <fullName evidence="1">Uncharacterized protein</fullName>
    </submittedName>
</protein>
<evidence type="ECO:0000313" key="1">
    <source>
        <dbReference type="EMBL" id="KAF4042813.1"/>
    </source>
</evidence>
<keyword evidence="2" id="KW-1185">Reference proteome</keyword>
<reference evidence="1" key="1">
    <citation type="submission" date="2020-04" db="EMBL/GenBank/DDBJ databases">
        <title>Hybrid Assembly of Korean Phytophthora infestans isolates.</title>
        <authorList>
            <person name="Prokchorchik M."/>
            <person name="Lee Y."/>
            <person name="Seo J."/>
            <person name="Cho J.-H."/>
            <person name="Park Y.-E."/>
            <person name="Jang D.-C."/>
            <person name="Im J.-S."/>
            <person name="Choi J.-G."/>
            <person name="Park H.-J."/>
            <person name="Lee G.-B."/>
            <person name="Lee Y.-G."/>
            <person name="Hong S.-Y."/>
            <person name="Cho K."/>
            <person name="Sohn K.H."/>
        </authorList>
    </citation>
    <scope>NUCLEOTIDE SEQUENCE</scope>
    <source>
        <strain evidence="1">KR_1_A1</strain>
    </source>
</reference>
<comment type="caution">
    <text evidence="1">The sequence shown here is derived from an EMBL/GenBank/DDBJ whole genome shotgun (WGS) entry which is preliminary data.</text>
</comment>
<organism evidence="1 2">
    <name type="scientific">Phytophthora infestans</name>
    <name type="common">Potato late blight agent</name>
    <name type="synonym">Botrytis infestans</name>
    <dbReference type="NCBI Taxonomy" id="4787"/>
    <lineage>
        <taxon>Eukaryota</taxon>
        <taxon>Sar</taxon>
        <taxon>Stramenopiles</taxon>
        <taxon>Oomycota</taxon>
        <taxon>Peronosporomycetes</taxon>
        <taxon>Peronosporales</taxon>
        <taxon>Peronosporaceae</taxon>
        <taxon>Phytophthora</taxon>
    </lineage>
</organism>
<dbReference type="EMBL" id="WSZM01000097">
    <property type="protein sequence ID" value="KAF4042813.1"/>
    <property type="molecule type" value="Genomic_DNA"/>
</dbReference>
<dbReference type="Proteomes" id="UP000602510">
    <property type="component" value="Unassembled WGS sequence"/>
</dbReference>
<evidence type="ECO:0000313" key="2">
    <source>
        <dbReference type="Proteomes" id="UP000602510"/>
    </source>
</evidence>
<gene>
    <name evidence="1" type="ORF">GN244_ATG05122</name>
</gene>
<proteinExistence type="predicted"/>
<accession>A0A833WI89</accession>